<feature type="domain" description="FHA" evidence="12">
    <location>
        <begin position="62"/>
        <end position="115"/>
    </location>
</feature>
<keyword evidence="5 14" id="KW-0418">Kinase</keyword>
<protein>
    <recommendedName>
        <fullName evidence="2">non-specific serine/threonine protein kinase</fullName>
        <ecNumber evidence="2">2.7.11.1</ecNumber>
    </recommendedName>
</protein>
<dbReference type="InterPro" id="IPR008984">
    <property type="entry name" value="SMAD_FHA_dom_sf"/>
</dbReference>
<evidence type="ECO:0000256" key="8">
    <source>
        <dbReference type="ARBA" id="ARBA00048679"/>
    </source>
</evidence>
<dbReference type="Gene3D" id="2.60.200.20">
    <property type="match status" value="1"/>
</dbReference>
<dbReference type="SMART" id="SM00240">
    <property type="entry name" value="FHA"/>
    <property type="match status" value="1"/>
</dbReference>
<dbReference type="OrthoDB" id="10252171at2759"/>
<dbReference type="FunFam" id="1.10.510.10:FF:000571">
    <property type="entry name" value="Maternal embryonic leucine zipper kinase"/>
    <property type="match status" value="1"/>
</dbReference>
<feature type="region of interest" description="Disordered" evidence="11">
    <location>
        <begin position="1"/>
        <end position="31"/>
    </location>
</feature>
<dbReference type="Pfam" id="PF00069">
    <property type="entry name" value="Pkinase"/>
    <property type="match status" value="1"/>
</dbReference>
<feature type="domain" description="Protein kinase" evidence="13">
    <location>
        <begin position="163"/>
        <end position="446"/>
    </location>
</feature>
<dbReference type="InterPro" id="IPR000719">
    <property type="entry name" value="Prot_kinase_dom"/>
</dbReference>
<evidence type="ECO:0000259" key="13">
    <source>
        <dbReference type="PROSITE" id="PS50011"/>
    </source>
</evidence>
<dbReference type="FunFam" id="3.30.200.20:FF:000042">
    <property type="entry name" value="Aurora kinase A"/>
    <property type="match status" value="1"/>
</dbReference>
<keyword evidence="6 9" id="KW-0067">ATP-binding</keyword>
<dbReference type="VEuPathDB" id="FungiDB:BD410DRAFT_288872"/>
<dbReference type="PROSITE" id="PS00107">
    <property type="entry name" value="PROTEIN_KINASE_ATP"/>
    <property type="match status" value="1"/>
</dbReference>
<dbReference type="InterPro" id="IPR008271">
    <property type="entry name" value="Ser/Thr_kinase_AS"/>
</dbReference>
<dbReference type="InterPro" id="IPR011009">
    <property type="entry name" value="Kinase-like_dom_sf"/>
</dbReference>
<dbReference type="STRING" id="50990.A0A4Y7Q264"/>
<sequence>MYNSDPMQQDDIYNEEQGTQETQPTSQPLPLPAERHAHLWGFLIPCQSKKPQIDFSKTSPTVVFGRAIECDQKIEGPTISNLHCRLTWDGQESEKSLVTIMDLSRNGTFINGQKIGKDQTWILRDGNEISLGSWKHQTGMAEYRYIFRFTASGQPRGELFKHYDIGHTLGTGAFATVFHAISRNTGVTYAVKRIPRSRFKTNDSTGKNMFMREINILEGLCHRNICQLKETFFDVDAISLVLEYVDGGDLFGYMIQLHDRGRSRQDIWAGLEAKIDEEPIRHATRQICEAVAYIHSKGIAHRDLKPENILVTKDDPPVVKVADFGLAKAVDSMTQFRTQCGTPIYIAPEVIVRENHAEGYDHLVDSWSVGVIVFNLLTGESPFNDDPEDIPVHLRIARRKVVWDKLRNGPHSQEAMSFVARLLETDPRRLTTRRTCSCGQLVHVLHRRSGVCTDAFGHRRR</sequence>
<evidence type="ECO:0000256" key="1">
    <source>
        <dbReference type="ARBA" id="ARBA00005575"/>
    </source>
</evidence>
<dbReference type="SUPFAM" id="SSF56112">
    <property type="entry name" value="Protein kinase-like (PK-like)"/>
    <property type="match status" value="1"/>
</dbReference>
<keyword evidence="3 10" id="KW-0723">Serine/threonine-protein kinase</keyword>
<evidence type="ECO:0000313" key="14">
    <source>
        <dbReference type="EMBL" id="TDL21737.1"/>
    </source>
</evidence>
<evidence type="ECO:0000256" key="6">
    <source>
        <dbReference type="ARBA" id="ARBA00022840"/>
    </source>
</evidence>
<dbReference type="InterPro" id="IPR000253">
    <property type="entry name" value="FHA_dom"/>
</dbReference>
<dbReference type="Proteomes" id="UP000294933">
    <property type="component" value="Unassembled WGS sequence"/>
</dbReference>
<dbReference type="AlphaFoldDB" id="A0A4Y7Q264"/>
<keyword evidence="15" id="KW-1185">Reference proteome</keyword>
<evidence type="ECO:0000256" key="5">
    <source>
        <dbReference type="ARBA" id="ARBA00022777"/>
    </source>
</evidence>
<accession>A0A4Y7Q264</accession>
<feature type="compositionally biased region" description="Polar residues" evidence="11">
    <location>
        <begin position="16"/>
        <end position="28"/>
    </location>
</feature>
<comment type="catalytic activity">
    <reaction evidence="8">
        <text>L-seryl-[protein] + ATP = O-phospho-L-seryl-[protein] + ADP + H(+)</text>
        <dbReference type="Rhea" id="RHEA:17989"/>
        <dbReference type="Rhea" id="RHEA-COMP:9863"/>
        <dbReference type="Rhea" id="RHEA-COMP:11604"/>
        <dbReference type="ChEBI" id="CHEBI:15378"/>
        <dbReference type="ChEBI" id="CHEBI:29999"/>
        <dbReference type="ChEBI" id="CHEBI:30616"/>
        <dbReference type="ChEBI" id="CHEBI:83421"/>
        <dbReference type="ChEBI" id="CHEBI:456216"/>
        <dbReference type="EC" id="2.7.11.1"/>
    </reaction>
</comment>
<gene>
    <name evidence="14" type="ORF">BD410DRAFT_288872</name>
</gene>
<dbReference type="Gene3D" id="1.10.510.10">
    <property type="entry name" value="Transferase(Phosphotransferase) domain 1"/>
    <property type="match status" value="1"/>
</dbReference>
<keyword evidence="5 14" id="KW-0808">Transferase</keyword>
<keyword evidence="4 9" id="KW-0547">Nucleotide-binding</keyword>
<dbReference type="SUPFAM" id="SSF49879">
    <property type="entry name" value="SMAD/FHA domain"/>
    <property type="match status" value="1"/>
</dbReference>
<evidence type="ECO:0000256" key="7">
    <source>
        <dbReference type="ARBA" id="ARBA00047899"/>
    </source>
</evidence>
<dbReference type="InterPro" id="IPR017441">
    <property type="entry name" value="Protein_kinase_ATP_BS"/>
</dbReference>
<evidence type="ECO:0000256" key="11">
    <source>
        <dbReference type="SAM" id="MobiDB-lite"/>
    </source>
</evidence>
<dbReference type="GO" id="GO:0005634">
    <property type="term" value="C:nucleus"/>
    <property type="evidence" value="ECO:0007669"/>
    <property type="project" value="TreeGrafter"/>
</dbReference>
<evidence type="ECO:0000313" key="15">
    <source>
        <dbReference type="Proteomes" id="UP000294933"/>
    </source>
</evidence>
<dbReference type="EMBL" id="ML170179">
    <property type="protein sequence ID" value="TDL21737.1"/>
    <property type="molecule type" value="Genomic_DNA"/>
</dbReference>
<dbReference type="SMART" id="SM00220">
    <property type="entry name" value="S_TKc"/>
    <property type="match status" value="1"/>
</dbReference>
<dbReference type="PROSITE" id="PS50011">
    <property type="entry name" value="PROTEIN_KINASE_DOM"/>
    <property type="match status" value="1"/>
</dbReference>
<feature type="binding site" evidence="9">
    <location>
        <position position="192"/>
    </location>
    <ligand>
        <name>ATP</name>
        <dbReference type="ChEBI" id="CHEBI:30616"/>
    </ligand>
</feature>
<dbReference type="GO" id="GO:0005737">
    <property type="term" value="C:cytoplasm"/>
    <property type="evidence" value="ECO:0007669"/>
    <property type="project" value="TreeGrafter"/>
</dbReference>
<dbReference type="Pfam" id="PF00498">
    <property type="entry name" value="FHA"/>
    <property type="match status" value="1"/>
</dbReference>
<evidence type="ECO:0000256" key="3">
    <source>
        <dbReference type="ARBA" id="ARBA00022527"/>
    </source>
</evidence>
<dbReference type="GO" id="GO:0005524">
    <property type="term" value="F:ATP binding"/>
    <property type="evidence" value="ECO:0007669"/>
    <property type="project" value="UniProtKB-UniRule"/>
</dbReference>
<dbReference type="GO" id="GO:0004674">
    <property type="term" value="F:protein serine/threonine kinase activity"/>
    <property type="evidence" value="ECO:0007669"/>
    <property type="project" value="UniProtKB-KW"/>
</dbReference>
<proteinExistence type="inferred from homology"/>
<dbReference type="PROSITE" id="PS50006">
    <property type="entry name" value="FHA_DOMAIN"/>
    <property type="match status" value="1"/>
</dbReference>
<evidence type="ECO:0000256" key="9">
    <source>
        <dbReference type="PROSITE-ProRule" id="PRU10141"/>
    </source>
</evidence>
<evidence type="ECO:0000256" key="2">
    <source>
        <dbReference type="ARBA" id="ARBA00012513"/>
    </source>
</evidence>
<comment type="catalytic activity">
    <reaction evidence="7">
        <text>L-threonyl-[protein] + ATP = O-phospho-L-threonyl-[protein] + ADP + H(+)</text>
        <dbReference type="Rhea" id="RHEA:46608"/>
        <dbReference type="Rhea" id="RHEA-COMP:11060"/>
        <dbReference type="Rhea" id="RHEA-COMP:11605"/>
        <dbReference type="ChEBI" id="CHEBI:15378"/>
        <dbReference type="ChEBI" id="CHEBI:30013"/>
        <dbReference type="ChEBI" id="CHEBI:30616"/>
        <dbReference type="ChEBI" id="CHEBI:61977"/>
        <dbReference type="ChEBI" id="CHEBI:456216"/>
        <dbReference type="EC" id="2.7.11.1"/>
    </reaction>
</comment>
<reference evidence="14 15" key="1">
    <citation type="submission" date="2018-06" db="EMBL/GenBank/DDBJ databases">
        <title>A transcriptomic atlas of mushroom development highlights an independent origin of complex multicellularity.</title>
        <authorList>
            <consortium name="DOE Joint Genome Institute"/>
            <person name="Krizsan K."/>
            <person name="Almasi E."/>
            <person name="Merenyi Z."/>
            <person name="Sahu N."/>
            <person name="Viragh M."/>
            <person name="Koszo T."/>
            <person name="Mondo S."/>
            <person name="Kiss B."/>
            <person name="Balint B."/>
            <person name="Kues U."/>
            <person name="Barry K."/>
            <person name="Hegedus J.C."/>
            <person name="Henrissat B."/>
            <person name="Johnson J."/>
            <person name="Lipzen A."/>
            <person name="Ohm R."/>
            <person name="Nagy I."/>
            <person name="Pangilinan J."/>
            <person name="Yan J."/>
            <person name="Xiong Y."/>
            <person name="Grigoriev I.V."/>
            <person name="Hibbett D.S."/>
            <person name="Nagy L.G."/>
        </authorList>
    </citation>
    <scope>NUCLEOTIDE SEQUENCE [LARGE SCALE GENOMIC DNA]</scope>
    <source>
        <strain evidence="14 15">SZMC22713</strain>
    </source>
</reference>
<dbReference type="GO" id="GO:0051598">
    <property type="term" value="P:meiotic recombination checkpoint signaling"/>
    <property type="evidence" value="ECO:0007669"/>
    <property type="project" value="TreeGrafter"/>
</dbReference>
<organism evidence="14 15">
    <name type="scientific">Rickenella mellea</name>
    <dbReference type="NCBI Taxonomy" id="50990"/>
    <lineage>
        <taxon>Eukaryota</taxon>
        <taxon>Fungi</taxon>
        <taxon>Dikarya</taxon>
        <taxon>Basidiomycota</taxon>
        <taxon>Agaricomycotina</taxon>
        <taxon>Agaricomycetes</taxon>
        <taxon>Hymenochaetales</taxon>
        <taxon>Rickenellaceae</taxon>
        <taxon>Rickenella</taxon>
    </lineage>
</organism>
<evidence type="ECO:0000256" key="10">
    <source>
        <dbReference type="RuleBase" id="RU000304"/>
    </source>
</evidence>
<comment type="similarity">
    <text evidence="1">Belongs to the protein kinase superfamily. CAMK Ser/Thr protein kinase family. CHEK2 subfamily.</text>
</comment>
<dbReference type="PANTHER" id="PTHR44167">
    <property type="entry name" value="OVARIAN-SPECIFIC SERINE/THREONINE-PROTEIN KINASE LOK-RELATED"/>
    <property type="match status" value="1"/>
</dbReference>
<dbReference type="PROSITE" id="PS00108">
    <property type="entry name" value="PROTEIN_KINASE_ST"/>
    <property type="match status" value="1"/>
</dbReference>
<dbReference type="EC" id="2.7.11.1" evidence="2"/>
<dbReference type="PANTHER" id="PTHR44167:SF24">
    <property type="entry name" value="SERINE_THREONINE-PROTEIN KINASE CHK2"/>
    <property type="match status" value="1"/>
</dbReference>
<evidence type="ECO:0000256" key="4">
    <source>
        <dbReference type="ARBA" id="ARBA00022741"/>
    </source>
</evidence>
<evidence type="ECO:0000259" key="12">
    <source>
        <dbReference type="PROSITE" id="PS50006"/>
    </source>
</evidence>
<name>A0A4Y7Q264_9AGAM</name>